<comment type="caution">
    <text evidence="2">The sequence shown here is derived from an EMBL/GenBank/DDBJ whole genome shotgun (WGS) entry which is preliminary data.</text>
</comment>
<organism evidence="2 3">
    <name type="scientific">Phytophthora oleae</name>
    <dbReference type="NCBI Taxonomy" id="2107226"/>
    <lineage>
        <taxon>Eukaryota</taxon>
        <taxon>Sar</taxon>
        <taxon>Stramenopiles</taxon>
        <taxon>Oomycota</taxon>
        <taxon>Peronosporomycetes</taxon>
        <taxon>Peronosporales</taxon>
        <taxon>Peronosporaceae</taxon>
        <taxon>Phytophthora</taxon>
    </lineage>
</organism>
<sequence>MLAARSALYLAVISILCTDVSARRSVTIPEDNPQACRWDVKMCVDGTWVYRSAEINCEFEECQVTEAGPGTAI</sequence>
<dbReference type="AlphaFoldDB" id="A0ABD3FYM4"/>
<accession>A0ABD3FYM4</accession>
<evidence type="ECO:0000313" key="2">
    <source>
        <dbReference type="EMBL" id="KAL3672018.1"/>
    </source>
</evidence>
<dbReference type="Proteomes" id="UP001632037">
    <property type="component" value="Unassembled WGS sequence"/>
</dbReference>
<protein>
    <submittedName>
        <fullName evidence="2">Uncharacterized protein</fullName>
    </submittedName>
</protein>
<name>A0ABD3FYM4_9STRA</name>
<feature type="signal peptide" evidence="1">
    <location>
        <begin position="1"/>
        <end position="22"/>
    </location>
</feature>
<feature type="chain" id="PRO_5044873477" evidence="1">
    <location>
        <begin position="23"/>
        <end position="73"/>
    </location>
</feature>
<evidence type="ECO:0000256" key="1">
    <source>
        <dbReference type="SAM" id="SignalP"/>
    </source>
</evidence>
<gene>
    <name evidence="2" type="ORF">V7S43_002683</name>
</gene>
<reference evidence="2 3" key="1">
    <citation type="submission" date="2024-09" db="EMBL/GenBank/DDBJ databases">
        <title>Genome sequencing and assembly of Phytophthora oleae, isolate VK10A, causative agent of rot of olive drupes.</title>
        <authorList>
            <person name="Conti Taguali S."/>
            <person name="Riolo M."/>
            <person name="La Spada F."/>
            <person name="Cacciola S.O."/>
            <person name="Dionisio G."/>
        </authorList>
    </citation>
    <scope>NUCLEOTIDE SEQUENCE [LARGE SCALE GENOMIC DNA]</scope>
    <source>
        <strain evidence="2 3">VK10A</strain>
    </source>
</reference>
<evidence type="ECO:0000313" key="3">
    <source>
        <dbReference type="Proteomes" id="UP001632037"/>
    </source>
</evidence>
<keyword evidence="3" id="KW-1185">Reference proteome</keyword>
<dbReference type="EMBL" id="JBIMZQ010000004">
    <property type="protein sequence ID" value="KAL3672018.1"/>
    <property type="molecule type" value="Genomic_DNA"/>
</dbReference>
<proteinExistence type="predicted"/>
<keyword evidence="1" id="KW-0732">Signal</keyword>